<dbReference type="PROSITE" id="PS51257">
    <property type="entry name" value="PROKAR_LIPOPROTEIN"/>
    <property type="match status" value="1"/>
</dbReference>
<feature type="signal peptide" evidence="1">
    <location>
        <begin position="1"/>
        <end position="19"/>
    </location>
</feature>
<dbReference type="InterPro" id="IPR006059">
    <property type="entry name" value="SBP"/>
</dbReference>
<dbReference type="Proteomes" id="UP000032431">
    <property type="component" value="Chromosome I"/>
</dbReference>
<evidence type="ECO:0000313" key="2">
    <source>
        <dbReference type="EMBL" id="CDZ24394.1"/>
    </source>
</evidence>
<evidence type="ECO:0000313" key="3">
    <source>
        <dbReference type="Proteomes" id="UP000032431"/>
    </source>
</evidence>
<dbReference type="SUPFAM" id="SSF53850">
    <property type="entry name" value="Periplasmic binding protein-like II"/>
    <property type="match status" value="1"/>
</dbReference>
<dbReference type="Pfam" id="PF01547">
    <property type="entry name" value="SBP_bac_1"/>
    <property type="match status" value="1"/>
</dbReference>
<keyword evidence="3" id="KW-1185">Reference proteome</keyword>
<dbReference type="PANTHER" id="PTHR43649:SF12">
    <property type="entry name" value="DIACETYLCHITOBIOSE BINDING PROTEIN DASA"/>
    <property type="match status" value="1"/>
</dbReference>
<dbReference type="AlphaFoldDB" id="A0A078KTI8"/>
<dbReference type="EMBL" id="LM995447">
    <property type="protein sequence ID" value="CDZ24394.1"/>
    <property type="molecule type" value="Genomic_DNA"/>
</dbReference>
<gene>
    <name evidence="2" type="ORF">CCDG5_1280</name>
</gene>
<reference evidence="3" key="1">
    <citation type="submission" date="2014-07" db="EMBL/GenBank/DDBJ databases">
        <authorList>
            <person name="Wibberg D."/>
        </authorList>
    </citation>
    <scope>NUCLEOTIDE SEQUENCE [LARGE SCALE GENOMIC DNA]</scope>
    <source>
        <strain evidence="3">DG5</strain>
    </source>
</reference>
<evidence type="ECO:0000256" key="1">
    <source>
        <dbReference type="SAM" id="SignalP"/>
    </source>
</evidence>
<dbReference type="PANTHER" id="PTHR43649">
    <property type="entry name" value="ARABINOSE-BINDING PROTEIN-RELATED"/>
    <property type="match status" value="1"/>
</dbReference>
<dbReference type="Gene3D" id="3.40.190.10">
    <property type="entry name" value="Periplasmic binding protein-like II"/>
    <property type="match status" value="1"/>
</dbReference>
<dbReference type="OrthoDB" id="9795467at2"/>
<proteinExistence type="predicted"/>
<organism evidence="2 3">
    <name type="scientific">[Clostridium] cellulosi</name>
    <dbReference type="NCBI Taxonomy" id="29343"/>
    <lineage>
        <taxon>Bacteria</taxon>
        <taxon>Bacillati</taxon>
        <taxon>Bacillota</taxon>
        <taxon>Clostridia</taxon>
        <taxon>Eubacteriales</taxon>
        <taxon>Oscillospiraceae</taxon>
        <taxon>Oscillospiraceae incertae sedis</taxon>
    </lineage>
</organism>
<feature type="chain" id="PRO_5038358135" evidence="1">
    <location>
        <begin position="20"/>
        <end position="438"/>
    </location>
</feature>
<name>A0A078KTI8_9FIRM</name>
<dbReference type="KEGG" id="ccel:CCDG5_1280"/>
<dbReference type="PATRIC" id="fig|29343.3.peg.1349"/>
<keyword evidence="1" id="KW-0732">Signal</keyword>
<dbReference type="InterPro" id="IPR050490">
    <property type="entry name" value="Bact_solute-bd_prot1"/>
</dbReference>
<accession>A0A078KTI8</accession>
<dbReference type="STRING" id="29343.CCDG5_1280"/>
<sequence>MLKKFLSISLLTVFLITMAAGCQKQEKVQQKKQEQPVLTIAYDNSKYGDAWIKAISDAYSKENKIKVKLVADSKLNQKAGALLKTGKNVPDIMFLSFTNWQDWASKGYLYDLSGLYGAKIGYNETLKQKIKADYLNFCSYNGKYYIIPWDDGVTGFIYNKTMFRENNWSIPKTMEDFYVLLGQIKAKGIIPIAWSGSEISDWNYAIRTWWAQCEGHDGMVSYLALSSPEAYKQQGRITALENFRDIACDITNNIPDVLNIDANKAEKQFFSSKAAMLLGGSWIETKAAGNIPNGFELGIMQFPAVANAKEPEINVSDAGGFAVIPSKATHKDAAKEFLRYSSTDSMLKLYSQITSSPRPFNYEMSVYDGLSDFGQDVFNIWKKNNNLYMLSKNPLYYGKFGDWPTVASPLLQIYSGQISPQKVVDDNYEYVKTNWNSN</sequence>
<dbReference type="HOGENOM" id="CLU_050004_0_0_9"/>
<protein>
    <submittedName>
        <fullName evidence="2">Putative secreted protein</fullName>
    </submittedName>
</protein>